<evidence type="ECO:0000313" key="2">
    <source>
        <dbReference type="Proteomes" id="UP000299102"/>
    </source>
</evidence>
<dbReference type="Proteomes" id="UP000299102">
    <property type="component" value="Unassembled WGS sequence"/>
</dbReference>
<evidence type="ECO:0000313" key="1">
    <source>
        <dbReference type="EMBL" id="GBP74698.1"/>
    </source>
</evidence>
<reference evidence="1 2" key="1">
    <citation type="journal article" date="2019" name="Commun. Biol.">
        <title>The bagworm genome reveals a unique fibroin gene that provides high tensile strength.</title>
        <authorList>
            <person name="Kono N."/>
            <person name="Nakamura H."/>
            <person name="Ohtoshi R."/>
            <person name="Tomita M."/>
            <person name="Numata K."/>
            <person name="Arakawa K."/>
        </authorList>
    </citation>
    <scope>NUCLEOTIDE SEQUENCE [LARGE SCALE GENOMIC DNA]</scope>
</reference>
<comment type="caution">
    <text evidence="1">The sequence shown here is derived from an EMBL/GenBank/DDBJ whole genome shotgun (WGS) entry which is preliminary data.</text>
</comment>
<keyword evidence="2" id="KW-1185">Reference proteome</keyword>
<protein>
    <submittedName>
        <fullName evidence="1">Uncharacterized protein</fullName>
    </submittedName>
</protein>
<dbReference type="EMBL" id="BGZK01001218">
    <property type="protein sequence ID" value="GBP74698.1"/>
    <property type="molecule type" value="Genomic_DNA"/>
</dbReference>
<organism evidence="1 2">
    <name type="scientific">Eumeta variegata</name>
    <name type="common">Bagworm moth</name>
    <name type="synonym">Eumeta japonica</name>
    <dbReference type="NCBI Taxonomy" id="151549"/>
    <lineage>
        <taxon>Eukaryota</taxon>
        <taxon>Metazoa</taxon>
        <taxon>Ecdysozoa</taxon>
        <taxon>Arthropoda</taxon>
        <taxon>Hexapoda</taxon>
        <taxon>Insecta</taxon>
        <taxon>Pterygota</taxon>
        <taxon>Neoptera</taxon>
        <taxon>Endopterygota</taxon>
        <taxon>Lepidoptera</taxon>
        <taxon>Glossata</taxon>
        <taxon>Ditrysia</taxon>
        <taxon>Tineoidea</taxon>
        <taxon>Psychidae</taxon>
        <taxon>Oiketicinae</taxon>
        <taxon>Eumeta</taxon>
    </lineage>
</organism>
<dbReference type="AlphaFoldDB" id="A0A4C1YF68"/>
<proteinExistence type="predicted"/>
<accession>A0A4C1YF68</accession>
<sequence length="90" mass="10268">MSQYRYGDIMEQQLNTHFEKSSTFHFLLKALRLLLGGIAITITTVAPSHGSVIRTYDLLADSAQENAYMNDESVRIFFVFSVTCHAFIKF</sequence>
<gene>
    <name evidence="1" type="ORF">EVAR_58964_1</name>
</gene>
<name>A0A4C1YF68_EUMVA</name>